<dbReference type="EMBL" id="EF101928">
    <property type="protein sequence ID" value="ABT16572.1"/>
    <property type="molecule type" value="Genomic_DNA"/>
</dbReference>
<dbReference type="OrthoDB" id="39708at10239"/>
<accession>A7K948</accession>
<feature type="region of interest" description="Disordered" evidence="1">
    <location>
        <begin position="49"/>
        <end position="69"/>
    </location>
</feature>
<gene>
    <name evidence="2" type="primary">z438L</name>
    <name evidence="2" type="ORF">ATCV1_z438L</name>
</gene>
<keyword evidence="3" id="KW-1185">Reference proteome</keyword>
<organism evidence="2 3">
    <name type="scientific">Chlorovirus heliozoae</name>
    <dbReference type="NCBI Taxonomy" id="322019"/>
    <lineage>
        <taxon>Viruses</taxon>
        <taxon>Varidnaviria</taxon>
        <taxon>Bamfordvirae</taxon>
        <taxon>Nucleocytoviricota</taxon>
        <taxon>Megaviricetes</taxon>
        <taxon>Algavirales</taxon>
        <taxon>Phycodnaviridae</taxon>
        <taxon>Chlorovirus</taxon>
    </lineage>
</organism>
<sequence>MFKCRPFIKMYLITGFFMIDESNAKSSRTTKTFPIFPFLAAFFWRSRSLSRAGPSKSSNTKTSGTNFEK</sequence>
<reference evidence="2 3" key="1">
    <citation type="submission" date="2006-09" db="EMBL/GenBank/DDBJ databases">
        <title>Sequence and annotation of the 288-kb ATCV-1 virus that infects an endosymbiotic Chlorella strain of the heliozoon Acanthocystis turfacea.</title>
        <authorList>
            <person name="Fitzgerald L.A."/>
            <person name="Graves M.V."/>
            <person name="Li X."/>
            <person name="Pfitzner A.J.P."/>
            <person name="Hartigan J."/>
            <person name="Van Etten J.L."/>
        </authorList>
    </citation>
    <scope>NUCLEOTIDE SEQUENCE [LARGE SCALE GENOMIC DNA]</scope>
    <source>
        <strain evidence="2 3">ATCV-1</strain>
    </source>
</reference>
<feature type="compositionally biased region" description="Low complexity" evidence="1">
    <location>
        <begin position="55"/>
        <end position="69"/>
    </location>
</feature>
<name>A7K948_9PHYC</name>
<dbReference type="KEGG" id="vg:5470414"/>
<proteinExistence type="predicted"/>
<protein>
    <submittedName>
        <fullName evidence="2">Uncharacterized protein z438L</fullName>
    </submittedName>
</protein>
<evidence type="ECO:0000313" key="2">
    <source>
        <dbReference type="EMBL" id="ABT16572.1"/>
    </source>
</evidence>
<dbReference type="Proteomes" id="UP000202420">
    <property type="component" value="Segment"/>
</dbReference>
<dbReference type="GeneID" id="5470414"/>
<dbReference type="RefSeq" id="YP_001426919.1">
    <property type="nucleotide sequence ID" value="NC_008724.1"/>
</dbReference>
<evidence type="ECO:0000256" key="1">
    <source>
        <dbReference type="SAM" id="MobiDB-lite"/>
    </source>
</evidence>
<evidence type="ECO:0000313" key="3">
    <source>
        <dbReference type="Proteomes" id="UP000202420"/>
    </source>
</evidence>